<evidence type="ECO:0000259" key="1">
    <source>
        <dbReference type="Pfam" id="PF12728"/>
    </source>
</evidence>
<protein>
    <recommendedName>
        <fullName evidence="1">Helix-turn-helix domain-containing protein</fullName>
    </recommendedName>
</protein>
<dbReference type="InterPro" id="IPR041657">
    <property type="entry name" value="HTH_17"/>
</dbReference>
<dbReference type="AlphaFoldDB" id="A0A150PEN4"/>
<reference evidence="2 3" key="1">
    <citation type="submission" date="2014-02" db="EMBL/GenBank/DDBJ databases">
        <title>The small core and large imbalanced accessory genome model reveals a collaborative survival strategy of Sorangium cellulosum strains in nature.</title>
        <authorList>
            <person name="Han K."/>
            <person name="Peng R."/>
            <person name="Blom J."/>
            <person name="Li Y.-Z."/>
        </authorList>
    </citation>
    <scope>NUCLEOTIDE SEQUENCE [LARGE SCALE GENOMIC DNA]</scope>
    <source>
        <strain evidence="2 3">So0157-25</strain>
    </source>
</reference>
<organism evidence="2 3">
    <name type="scientific">Sorangium cellulosum</name>
    <name type="common">Polyangium cellulosum</name>
    <dbReference type="NCBI Taxonomy" id="56"/>
    <lineage>
        <taxon>Bacteria</taxon>
        <taxon>Pseudomonadati</taxon>
        <taxon>Myxococcota</taxon>
        <taxon>Polyangia</taxon>
        <taxon>Polyangiales</taxon>
        <taxon>Polyangiaceae</taxon>
        <taxon>Sorangium</taxon>
    </lineage>
</organism>
<dbReference type="Proteomes" id="UP000075420">
    <property type="component" value="Unassembled WGS sequence"/>
</dbReference>
<gene>
    <name evidence="2" type="ORF">BE08_02780</name>
</gene>
<dbReference type="EMBL" id="JELY01001934">
    <property type="protein sequence ID" value="KYF54135.1"/>
    <property type="molecule type" value="Genomic_DNA"/>
</dbReference>
<evidence type="ECO:0000313" key="2">
    <source>
        <dbReference type="EMBL" id="KYF54135.1"/>
    </source>
</evidence>
<sequence length="241" mass="25883">MTEEILTLPEVAQLLKVAEKTVYTTTQKGEPPALKVGGPWRFRRGLPQRRSPEAQRAAAFQDQLDRGVASGRFRVVQVRADLASPATDALATALKTQAISLDHALTDAVRRTAVELGVEWTNVEAAERQGPEGPDWPLLVELVRRATDRVVDGLLARREPTLVLAWPGALARYGLAGALQRIVDGAERGDAPAILLVVPSHADGIAPSINGRLPVPAPLPSQRLVVPDAWLANAHRAEGSP</sequence>
<comment type="caution">
    <text evidence="2">The sequence shown here is derived from an EMBL/GenBank/DDBJ whole genome shotgun (WGS) entry which is preliminary data.</text>
</comment>
<evidence type="ECO:0000313" key="3">
    <source>
        <dbReference type="Proteomes" id="UP000075420"/>
    </source>
</evidence>
<feature type="domain" description="Helix-turn-helix" evidence="1">
    <location>
        <begin position="6"/>
        <end position="44"/>
    </location>
</feature>
<name>A0A150PEN4_SORCE</name>
<proteinExistence type="predicted"/>
<dbReference type="Pfam" id="PF12728">
    <property type="entry name" value="HTH_17"/>
    <property type="match status" value="1"/>
</dbReference>
<accession>A0A150PEN4</accession>